<keyword evidence="2 3" id="KW-0143">Chaperone</keyword>
<evidence type="ECO:0000256" key="2">
    <source>
        <dbReference type="ARBA" id="ARBA00023186"/>
    </source>
</evidence>
<protein>
    <recommendedName>
        <fullName evidence="3">Urease accessory protein UreF</fullName>
    </recommendedName>
</protein>
<dbReference type="Pfam" id="PF01730">
    <property type="entry name" value="UreF"/>
    <property type="match status" value="1"/>
</dbReference>
<evidence type="ECO:0000256" key="3">
    <source>
        <dbReference type="HAMAP-Rule" id="MF_01385"/>
    </source>
</evidence>
<name>A0ABY1WMM6_9GAMM</name>
<evidence type="ECO:0000313" key="5">
    <source>
        <dbReference type="Proteomes" id="UP000292544"/>
    </source>
</evidence>
<organism evidence="4 5">
    <name type="scientific">Corallincola spongiicola</name>
    <dbReference type="NCBI Taxonomy" id="2520508"/>
    <lineage>
        <taxon>Bacteria</taxon>
        <taxon>Pseudomonadati</taxon>
        <taxon>Pseudomonadota</taxon>
        <taxon>Gammaproteobacteria</taxon>
        <taxon>Alteromonadales</taxon>
        <taxon>Psychromonadaceae</taxon>
        <taxon>Corallincola</taxon>
    </lineage>
</organism>
<dbReference type="PANTHER" id="PTHR33620">
    <property type="entry name" value="UREASE ACCESSORY PROTEIN F"/>
    <property type="match status" value="1"/>
</dbReference>
<dbReference type="Proteomes" id="UP000292544">
    <property type="component" value="Unassembled WGS sequence"/>
</dbReference>
<dbReference type="Gene3D" id="1.10.4190.10">
    <property type="entry name" value="Urease accessory protein UreF"/>
    <property type="match status" value="1"/>
</dbReference>
<dbReference type="PANTHER" id="PTHR33620:SF1">
    <property type="entry name" value="UREASE ACCESSORY PROTEIN F"/>
    <property type="match status" value="1"/>
</dbReference>
<dbReference type="InterPro" id="IPR002639">
    <property type="entry name" value="UreF"/>
</dbReference>
<keyword evidence="3" id="KW-0963">Cytoplasm</keyword>
<keyword evidence="5" id="KW-1185">Reference proteome</keyword>
<evidence type="ECO:0000313" key="4">
    <source>
        <dbReference type="EMBL" id="TAA43673.1"/>
    </source>
</evidence>
<dbReference type="InterPro" id="IPR038277">
    <property type="entry name" value="UreF_sf"/>
</dbReference>
<evidence type="ECO:0000256" key="1">
    <source>
        <dbReference type="ARBA" id="ARBA00022988"/>
    </source>
</evidence>
<comment type="caution">
    <text evidence="4">The sequence shown here is derived from an EMBL/GenBank/DDBJ whole genome shotgun (WGS) entry which is preliminary data.</text>
</comment>
<accession>A0ABY1WMM6</accession>
<keyword evidence="1 3" id="KW-0996">Nickel insertion</keyword>
<dbReference type="RefSeq" id="WP_130567249.1">
    <property type="nucleotide sequence ID" value="NZ_SHLY01000005.1"/>
</dbReference>
<comment type="similarity">
    <text evidence="3">Belongs to the UreF family.</text>
</comment>
<comment type="function">
    <text evidence="3">Required for maturation of urease via the functional incorporation of the urease nickel metallocenter.</text>
</comment>
<gene>
    <name evidence="3" type="primary">ureF</name>
    <name evidence="4" type="ORF">EXY25_14070</name>
</gene>
<dbReference type="HAMAP" id="MF_01385">
    <property type="entry name" value="UreF"/>
    <property type="match status" value="1"/>
</dbReference>
<dbReference type="PIRSF" id="PIRSF009467">
    <property type="entry name" value="Ureas_acces_UreF"/>
    <property type="match status" value="1"/>
</dbReference>
<proteinExistence type="inferred from homology"/>
<sequence>MASANLLSLLHLSSPSLPIGAFAYSQGLESAVELGWVKDPDSLQQWLEQMMTHGLSHVDIPLLKRLYISWQQQDLNAVSYWQDVVMANRESAELLKEETQLGTTFSRLIHSLDLAPEGGFAIPGERLPGYLSMYAYAAQKLQIPLADALAGWLWSWLENQVVVACKTVPLGQTAAQKILLKLHGAIQTCVSEGEAVSDDEIGMTLPAFAMVSAWHEQQYSRLFRS</sequence>
<reference evidence="5" key="1">
    <citation type="submission" date="2019-02" db="EMBL/GenBank/DDBJ databases">
        <title>Draft genome sequence of Muricauda sp. 176CP4-71.</title>
        <authorList>
            <person name="Park J.-S."/>
        </authorList>
    </citation>
    <scope>NUCLEOTIDE SEQUENCE [LARGE SCALE GENOMIC DNA]</scope>
    <source>
        <strain evidence="5">176GS2-150</strain>
    </source>
</reference>
<comment type="subcellular location">
    <subcellularLocation>
        <location evidence="3">Cytoplasm</location>
    </subcellularLocation>
</comment>
<dbReference type="EMBL" id="SHLY01000005">
    <property type="protein sequence ID" value="TAA43673.1"/>
    <property type="molecule type" value="Genomic_DNA"/>
</dbReference>
<comment type="subunit">
    <text evidence="3">UreD, UreF and UreG form a complex that acts as a GTP-hydrolysis-dependent molecular chaperone, activating the urease apoprotein by helping to assemble the nickel containing metallocenter of UreC. The UreE protein probably delivers the nickel.</text>
</comment>